<evidence type="ECO:0000256" key="3">
    <source>
        <dbReference type="ARBA" id="ARBA00022829"/>
    </source>
</evidence>
<reference evidence="6 7" key="2">
    <citation type="submission" date="2023-06" db="EMBL/GenBank/DDBJ databases">
        <title>Identification and characterization of horizontal gene transfer across gut microbiota members of farm animals based on homology search.</title>
        <authorList>
            <person name="Schwarzerova J."/>
            <person name="Nykrynova M."/>
            <person name="Jureckova K."/>
            <person name="Cejkova D."/>
            <person name="Rychlik I."/>
        </authorList>
    </citation>
    <scope>NUCLEOTIDE SEQUENCE [LARGE SCALE GENOMIC DNA]</scope>
    <source>
        <strain evidence="6 7">ET39</strain>
    </source>
</reference>
<dbReference type="Proteomes" id="UP001529340">
    <property type="component" value="Unassembled WGS sequence"/>
</dbReference>
<reference evidence="6 7" key="3">
    <citation type="submission" date="2023-06" db="EMBL/GenBank/DDBJ databases">
        <authorList>
            <person name="Zeman M."/>
            <person name="Kubasova T."/>
            <person name="Jahodarova E."/>
            <person name="Nykrynova M."/>
            <person name="Rychlik I."/>
        </authorList>
    </citation>
    <scope>NUCLEOTIDE SEQUENCE [LARGE SCALE GENOMIC DNA]</scope>
    <source>
        <strain evidence="6 7">ET39</strain>
    </source>
</reference>
<keyword evidence="2 5" id="KW-0132">Cell division</keyword>
<dbReference type="RefSeq" id="WP_289607340.1">
    <property type="nucleotide sequence ID" value="NZ_JAUDCG010000014.1"/>
</dbReference>
<evidence type="ECO:0000256" key="4">
    <source>
        <dbReference type="ARBA" id="ARBA00023306"/>
    </source>
</evidence>
<dbReference type="SUPFAM" id="SSF46785">
    <property type="entry name" value="Winged helix' DNA-binding domain"/>
    <property type="match status" value="2"/>
</dbReference>
<comment type="caution">
    <text evidence="6">The sequence shown here is derived from an EMBL/GenBank/DDBJ whole genome shotgun (WGS) entry which is preliminary data.</text>
</comment>
<dbReference type="HAMAP" id="MF_01804">
    <property type="entry name" value="ScpB"/>
    <property type="match status" value="1"/>
</dbReference>
<evidence type="ECO:0000256" key="2">
    <source>
        <dbReference type="ARBA" id="ARBA00022618"/>
    </source>
</evidence>
<sequence>MKQWQAVIEGLLFLSGDEGITLAQLSQCLEGVLPDELQEALQALAERYAQEDHGIELVHFGGHYKFVSKESVYPYAQRLFASVKPVSLSNAAMETLAIIAYKQPITRTEIEEIRGVGCDLMLKKLIARGLVAEAGRMDIPGRPILYQVTDTFMDSFQLESLEELPQLPKVQMNLDEDLFVEEREQPADEMAENEGM</sequence>
<keyword evidence="1 5" id="KW-0963">Cytoplasm</keyword>
<dbReference type="PANTHER" id="PTHR34298:SF2">
    <property type="entry name" value="SEGREGATION AND CONDENSATION PROTEIN B"/>
    <property type="match status" value="1"/>
</dbReference>
<gene>
    <name evidence="5 6" type="primary">scpB</name>
    <name evidence="6" type="ORF">QUV96_04390</name>
</gene>
<dbReference type="InterPro" id="IPR036390">
    <property type="entry name" value="WH_DNA-bd_sf"/>
</dbReference>
<dbReference type="PIRSF" id="PIRSF019345">
    <property type="entry name" value="ScpB"/>
    <property type="match status" value="1"/>
</dbReference>
<proteinExistence type="inferred from homology"/>
<keyword evidence="7" id="KW-1185">Reference proteome</keyword>
<dbReference type="Pfam" id="PF04079">
    <property type="entry name" value="SMC_ScpB"/>
    <property type="match status" value="1"/>
</dbReference>
<dbReference type="NCBIfam" id="TIGR00281">
    <property type="entry name" value="SMC-Scp complex subunit ScpB"/>
    <property type="match status" value="1"/>
</dbReference>
<keyword evidence="3 5" id="KW-0159">Chromosome partition</keyword>
<protein>
    <recommendedName>
        <fullName evidence="5">Segregation and condensation protein B</fullName>
    </recommendedName>
</protein>
<dbReference type="InterPro" id="IPR005234">
    <property type="entry name" value="ScpB_csome_segregation"/>
</dbReference>
<reference evidence="7" key="1">
    <citation type="submission" date="2023-06" db="EMBL/GenBank/DDBJ databases">
        <title>Identification and characterization of horizontal gene transfer across gut microbiota members of farm animals based on homology search.</title>
        <authorList>
            <person name="Zeman M."/>
            <person name="Kubasova T."/>
            <person name="Jahodarova E."/>
            <person name="Nykrynova M."/>
            <person name="Rychlik I."/>
        </authorList>
    </citation>
    <scope>NUCLEOTIDE SEQUENCE [LARGE SCALE GENOMIC DNA]</scope>
    <source>
        <strain evidence="7">ET39</strain>
    </source>
</reference>
<evidence type="ECO:0000256" key="1">
    <source>
        <dbReference type="ARBA" id="ARBA00022490"/>
    </source>
</evidence>
<evidence type="ECO:0000313" key="6">
    <source>
        <dbReference type="EMBL" id="MDM8156874.1"/>
    </source>
</evidence>
<evidence type="ECO:0000313" key="7">
    <source>
        <dbReference type="Proteomes" id="UP001529340"/>
    </source>
</evidence>
<name>A0ABT7UB74_9FIRM</name>
<comment type="function">
    <text evidence="5">Participates in chromosomal partition during cell division. May act via the formation of a condensin-like complex containing Smc and ScpA that pull DNA away from mid-cell into both cell halves.</text>
</comment>
<dbReference type="EMBL" id="JAUDCG010000014">
    <property type="protein sequence ID" value="MDM8156874.1"/>
    <property type="molecule type" value="Genomic_DNA"/>
</dbReference>
<comment type="subcellular location">
    <subcellularLocation>
        <location evidence="5">Cytoplasm</location>
    </subcellularLocation>
    <text evidence="5">Associated with two foci at the outer edges of the nucleoid region in young cells, and at four foci within both cell halves in older cells.</text>
</comment>
<dbReference type="Gene3D" id="1.10.10.10">
    <property type="entry name" value="Winged helix-like DNA-binding domain superfamily/Winged helix DNA-binding domain"/>
    <property type="match status" value="2"/>
</dbReference>
<comment type="similarity">
    <text evidence="5">Belongs to the ScpB family.</text>
</comment>
<dbReference type="InterPro" id="IPR036388">
    <property type="entry name" value="WH-like_DNA-bd_sf"/>
</dbReference>
<evidence type="ECO:0000256" key="5">
    <source>
        <dbReference type="HAMAP-Rule" id="MF_01804"/>
    </source>
</evidence>
<organism evidence="6 7">
    <name type="scientific">Amedibacillus dolichus</name>
    <dbReference type="NCBI Taxonomy" id="31971"/>
    <lineage>
        <taxon>Bacteria</taxon>
        <taxon>Bacillati</taxon>
        <taxon>Bacillota</taxon>
        <taxon>Erysipelotrichia</taxon>
        <taxon>Erysipelotrichales</taxon>
        <taxon>Erysipelotrichaceae</taxon>
        <taxon>Amedibacillus</taxon>
    </lineage>
</organism>
<dbReference type="PANTHER" id="PTHR34298">
    <property type="entry name" value="SEGREGATION AND CONDENSATION PROTEIN B"/>
    <property type="match status" value="1"/>
</dbReference>
<keyword evidence="4 5" id="KW-0131">Cell cycle</keyword>
<accession>A0ABT7UB74</accession>
<comment type="subunit">
    <text evidence="5">Homodimer. Homodimerization may be required to stabilize the binding of ScpA to the Smc head domains. Component of a cohesin-like complex composed of ScpA, ScpB and the Smc homodimer, in which ScpA and ScpB bind to the head domain of Smc. The presence of the three proteins is required for the association of the complex with DNA.</text>
</comment>